<name>A0AAD8B3R0_BIOPF</name>
<comment type="caution">
    <text evidence="1">The sequence shown here is derived from an EMBL/GenBank/DDBJ whole genome shotgun (WGS) entry which is preliminary data.</text>
</comment>
<reference evidence="1" key="2">
    <citation type="submission" date="2023-04" db="EMBL/GenBank/DDBJ databases">
        <authorList>
            <person name="Bu L."/>
            <person name="Lu L."/>
            <person name="Laidemitt M.R."/>
            <person name="Zhang S.M."/>
            <person name="Mutuku M."/>
            <person name="Mkoji G."/>
            <person name="Steinauer M."/>
            <person name="Loker E.S."/>
        </authorList>
    </citation>
    <scope>NUCLEOTIDE SEQUENCE</scope>
    <source>
        <strain evidence="1">KasaAsao</strain>
        <tissue evidence="1">Whole Snail</tissue>
    </source>
</reference>
<keyword evidence="2" id="KW-1185">Reference proteome</keyword>
<dbReference type="AlphaFoldDB" id="A0AAD8B3R0"/>
<dbReference type="EMBL" id="JASAOG010000159">
    <property type="protein sequence ID" value="KAK0046838.1"/>
    <property type="molecule type" value="Genomic_DNA"/>
</dbReference>
<evidence type="ECO:0000313" key="2">
    <source>
        <dbReference type="Proteomes" id="UP001233172"/>
    </source>
</evidence>
<reference evidence="1" key="1">
    <citation type="journal article" date="2023" name="PLoS Negl. Trop. Dis.">
        <title>A genome sequence for Biomphalaria pfeifferi, the major vector snail for the human-infecting parasite Schistosoma mansoni.</title>
        <authorList>
            <person name="Bu L."/>
            <person name="Lu L."/>
            <person name="Laidemitt M.R."/>
            <person name="Zhang S.M."/>
            <person name="Mutuku M."/>
            <person name="Mkoji G."/>
            <person name="Steinauer M."/>
            <person name="Loker E.S."/>
        </authorList>
    </citation>
    <scope>NUCLEOTIDE SEQUENCE</scope>
    <source>
        <strain evidence="1">KasaAsao</strain>
    </source>
</reference>
<proteinExistence type="predicted"/>
<sequence>MLSVDLAELNLDRVDKEITTQLKSDEELARLTVDPHLTESAGQDVDISVLVHLTSSTHIPAMKLFLSAILIGALL</sequence>
<protein>
    <submittedName>
        <fullName evidence="1">Serine/threonine-protein phosphatase 4 regulatory subunit 4-like isoform X6</fullName>
    </submittedName>
</protein>
<gene>
    <name evidence="1" type="ORF">Bpfe_023705</name>
</gene>
<dbReference type="Proteomes" id="UP001233172">
    <property type="component" value="Unassembled WGS sequence"/>
</dbReference>
<organism evidence="1 2">
    <name type="scientific">Biomphalaria pfeifferi</name>
    <name type="common">Bloodfluke planorb</name>
    <name type="synonym">Freshwater snail</name>
    <dbReference type="NCBI Taxonomy" id="112525"/>
    <lineage>
        <taxon>Eukaryota</taxon>
        <taxon>Metazoa</taxon>
        <taxon>Spiralia</taxon>
        <taxon>Lophotrochozoa</taxon>
        <taxon>Mollusca</taxon>
        <taxon>Gastropoda</taxon>
        <taxon>Heterobranchia</taxon>
        <taxon>Euthyneura</taxon>
        <taxon>Panpulmonata</taxon>
        <taxon>Hygrophila</taxon>
        <taxon>Lymnaeoidea</taxon>
        <taxon>Planorbidae</taxon>
        <taxon>Biomphalaria</taxon>
    </lineage>
</organism>
<evidence type="ECO:0000313" key="1">
    <source>
        <dbReference type="EMBL" id="KAK0046838.1"/>
    </source>
</evidence>
<accession>A0AAD8B3R0</accession>